<evidence type="ECO:0000313" key="2">
    <source>
        <dbReference type="Proteomes" id="UP000708208"/>
    </source>
</evidence>
<protein>
    <submittedName>
        <fullName evidence="1">Uncharacterized protein</fullName>
    </submittedName>
</protein>
<name>A0A8J2K641_9HEXA</name>
<dbReference type="Proteomes" id="UP000708208">
    <property type="component" value="Unassembled WGS sequence"/>
</dbReference>
<comment type="caution">
    <text evidence="1">The sequence shown here is derived from an EMBL/GenBank/DDBJ whole genome shotgun (WGS) entry which is preliminary data.</text>
</comment>
<gene>
    <name evidence="1" type="ORF">AFUS01_LOCUS18997</name>
</gene>
<dbReference type="EMBL" id="CAJVCH010192756">
    <property type="protein sequence ID" value="CAG7730348.1"/>
    <property type="molecule type" value="Genomic_DNA"/>
</dbReference>
<accession>A0A8J2K641</accession>
<keyword evidence="2" id="KW-1185">Reference proteome</keyword>
<sequence length="222" mass="25202">MSGSWQNVGTSSETPTSDEITDLITAINQLRESLKAKGETNATLEIFRDRLANLYLNTVEPNFLRIHLYQLRVLSEYDNRIVAKIKADVKMCEKMYSYVFMKGAVTELIIALQNSGNSHIIFLLRDIVREKFESFYGIHFGENMPTNLTSYKNCNFGNFGEDRILQECKEVRARLKIMESKNRKNNSDAKLPPGNNFTAAWTTPLIGCLPVVVRPNIAEGNV</sequence>
<dbReference type="AlphaFoldDB" id="A0A8J2K641"/>
<reference evidence="1" key="1">
    <citation type="submission" date="2021-06" db="EMBL/GenBank/DDBJ databases">
        <authorList>
            <person name="Hodson N. C."/>
            <person name="Mongue J. A."/>
            <person name="Jaron S. K."/>
        </authorList>
    </citation>
    <scope>NUCLEOTIDE SEQUENCE</scope>
</reference>
<organism evidence="1 2">
    <name type="scientific">Allacma fusca</name>
    <dbReference type="NCBI Taxonomy" id="39272"/>
    <lineage>
        <taxon>Eukaryota</taxon>
        <taxon>Metazoa</taxon>
        <taxon>Ecdysozoa</taxon>
        <taxon>Arthropoda</taxon>
        <taxon>Hexapoda</taxon>
        <taxon>Collembola</taxon>
        <taxon>Symphypleona</taxon>
        <taxon>Sminthuridae</taxon>
        <taxon>Allacma</taxon>
    </lineage>
</organism>
<evidence type="ECO:0000313" key="1">
    <source>
        <dbReference type="EMBL" id="CAG7730348.1"/>
    </source>
</evidence>
<proteinExistence type="predicted"/>